<keyword evidence="5" id="KW-0472">Membrane</keyword>
<feature type="domain" description="Bacterial surface antigen (D15)" evidence="6">
    <location>
        <begin position="122"/>
        <end position="426"/>
    </location>
</feature>
<sequence length="427" mass="47164">MREKPDKTFHKASVVIDKAAATPSIVEAVQFHGVHITKNDALVKEVSELYRSRTLDELIHNSNLAAKHMHEVGLLDQAVPLIDTSPDNRDGYIVNFVVKEPKRITAGMKAGISTNGDSDVSFNAGRQSLFGRGEAVNSSYSYTIKGDHCFSLSFIKPFLGWQKSLAFLPWNLSNAEENAFILQYRGQLWNKKLHNEVRLNSIWRTLRPTDDTVFPVREHAGHTLKFSLESAIAFDNRDRPILATKGLFARYGIEVAGPFGDAAFFKHQMDFQASHQLPLGLIMAMSAQLKSVKPLGSRDLHVLDRVYLGGQADLRGFALNSIGHRVENSSLGGGTAAASVFHLYRSLYPKDMLYAHAFAAVGSVARIASRTPLQDLQDTQRVSAGLGLTFVFKNIFRLELNYVFPLKGLPGDSKNTGIHIGAGVNFL</sequence>
<dbReference type="PANTHER" id="PTHR12815:SF18">
    <property type="entry name" value="SORTING AND ASSEMBLY MACHINERY COMPONENT 50 HOMOLOG"/>
    <property type="match status" value="1"/>
</dbReference>
<comment type="similarity">
    <text evidence="2">Belongs to the SAM50/omp85 family.</text>
</comment>
<proteinExistence type="inferred from homology"/>
<dbReference type="Proteomes" id="UP000218231">
    <property type="component" value="Unassembled WGS sequence"/>
</dbReference>
<name>A0A2A2K7K6_9BILA</name>
<dbReference type="GO" id="GO:0045040">
    <property type="term" value="P:protein insertion into mitochondrial outer membrane"/>
    <property type="evidence" value="ECO:0007669"/>
    <property type="project" value="TreeGrafter"/>
</dbReference>
<evidence type="ECO:0000313" key="8">
    <source>
        <dbReference type="Proteomes" id="UP000218231"/>
    </source>
</evidence>
<dbReference type="InterPro" id="IPR000184">
    <property type="entry name" value="Bac_surfAg_D15"/>
</dbReference>
<evidence type="ECO:0000313" key="7">
    <source>
        <dbReference type="EMBL" id="PAV69885.1"/>
    </source>
</evidence>
<comment type="subcellular location">
    <subcellularLocation>
        <location evidence="1">Mitochondrion outer membrane</location>
        <topology evidence="1">Multi-pass membrane protein</topology>
    </subcellularLocation>
</comment>
<dbReference type="Gene3D" id="2.40.160.50">
    <property type="entry name" value="membrane protein fhac: a member of the omp85/tpsb transporter family"/>
    <property type="match status" value="1"/>
</dbReference>
<evidence type="ECO:0000259" key="6">
    <source>
        <dbReference type="Pfam" id="PF01103"/>
    </source>
</evidence>
<dbReference type="PANTHER" id="PTHR12815">
    <property type="entry name" value="SORTING AND ASSEMBLY MACHINERY SAMM50 PROTEIN FAMILY MEMBER"/>
    <property type="match status" value="1"/>
</dbReference>
<dbReference type="GO" id="GO:0005741">
    <property type="term" value="C:mitochondrial outer membrane"/>
    <property type="evidence" value="ECO:0007669"/>
    <property type="project" value="UniProtKB-SubCell"/>
</dbReference>
<keyword evidence="4" id="KW-0812">Transmembrane</keyword>
<evidence type="ECO:0000256" key="1">
    <source>
        <dbReference type="ARBA" id="ARBA00004374"/>
    </source>
</evidence>
<dbReference type="STRING" id="2018661.A0A2A2K7K6"/>
<dbReference type="Pfam" id="PF01103">
    <property type="entry name" value="Omp85"/>
    <property type="match status" value="1"/>
</dbReference>
<reference evidence="7 8" key="1">
    <citation type="journal article" date="2017" name="Curr. Biol.">
        <title>Genome architecture and evolution of a unichromosomal asexual nematode.</title>
        <authorList>
            <person name="Fradin H."/>
            <person name="Zegar C."/>
            <person name="Gutwein M."/>
            <person name="Lucas J."/>
            <person name="Kovtun M."/>
            <person name="Corcoran D."/>
            <person name="Baugh L.R."/>
            <person name="Kiontke K."/>
            <person name="Gunsalus K."/>
            <person name="Fitch D.H."/>
            <person name="Piano F."/>
        </authorList>
    </citation>
    <scope>NUCLEOTIDE SEQUENCE [LARGE SCALE GENOMIC DNA]</scope>
    <source>
        <strain evidence="7">PF1309</strain>
    </source>
</reference>
<evidence type="ECO:0000256" key="3">
    <source>
        <dbReference type="ARBA" id="ARBA00022452"/>
    </source>
</evidence>
<accession>A0A2A2K7K6</accession>
<dbReference type="EMBL" id="LIAE01009411">
    <property type="protein sequence ID" value="PAV69885.1"/>
    <property type="molecule type" value="Genomic_DNA"/>
</dbReference>
<evidence type="ECO:0000256" key="2">
    <source>
        <dbReference type="ARBA" id="ARBA00010913"/>
    </source>
</evidence>
<protein>
    <recommendedName>
        <fullName evidence="6">Bacterial surface antigen (D15) domain-containing protein</fullName>
    </recommendedName>
</protein>
<dbReference type="OrthoDB" id="1724197at2759"/>
<dbReference type="AlphaFoldDB" id="A0A2A2K7K6"/>
<keyword evidence="8" id="KW-1185">Reference proteome</keyword>
<gene>
    <name evidence="7" type="ORF">WR25_04842</name>
</gene>
<comment type="caution">
    <text evidence="7">The sequence shown here is derived from an EMBL/GenBank/DDBJ whole genome shotgun (WGS) entry which is preliminary data.</text>
</comment>
<keyword evidence="3" id="KW-1134">Transmembrane beta strand</keyword>
<dbReference type="InterPro" id="IPR039910">
    <property type="entry name" value="D15-like"/>
</dbReference>
<organism evidence="7 8">
    <name type="scientific">Diploscapter pachys</name>
    <dbReference type="NCBI Taxonomy" id="2018661"/>
    <lineage>
        <taxon>Eukaryota</taxon>
        <taxon>Metazoa</taxon>
        <taxon>Ecdysozoa</taxon>
        <taxon>Nematoda</taxon>
        <taxon>Chromadorea</taxon>
        <taxon>Rhabditida</taxon>
        <taxon>Rhabditina</taxon>
        <taxon>Rhabditomorpha</taxon>
        <taxon>Rhabditoidea</taxon>
        <taxon>Rhabditidae</taxon>
        <taxon>Diploscapter</taxon>
    </lineage>
</organism>
<evidence type="ECO:0000256" key="5">
    <source>
        <dbReference type="ARBA" id="ARBA00023136"/>
    </source>
</evidence>
<dbReference type="GO" id="GO:0033108">
    <property type="term" value="P:mitochondrial respiratory chain complex assembly"/>
    <property type="evidence" value="ECO:0007669"/>
    <property type="project" value="TreeGrafter"/>
</dbReference>
<evidence type="ECO:0000256" key="4">
    <source>
        <dbReference type="ARBA" id="ARBA00022692"/>
    </source>
</evidence>